<dbReference type="EMBL" id="SNRW01022377">
    <property type="protein sequence ID" value="KAA6363870.1"/>
    <property type="molecule type" value="Genomic_DNA"/>
</dbReference>
<sequence>MEALLCGRIVSKPIRAFNYALGYVCLMRAEVECIHYCGGEKMSGNCINFSYRVINYSIDQMLRPDLEARDLNSYSTVTYLKTDVQQSFLAGV</sequence>
<accession>A0A5J4U132</accession>
<evidence type="ECO:0000313" key="1">
    <source>
        <dbReference type="EMBL" id="KAA6363870.1"/>
    </source>
</evidence>
<dbReference type="Proteomes" id="UP000324800">
    <property type="component" value="Unassembled WGS sequence"/>
</dbReference>
<organism evidence="1 2">
    <name type="scientific">Streblomastix strix</name>
    <dbReference type="NCBI Taxonomy" id="222440"/>
    <lineage>
        <taxon>Eukaryota</taxon>
        <taxon>Metamonada</taxon>
        <taxon>Preaxostyla</taxon>
        <taxon>Oxymonadida</taxon>
        <taxon>Streblomastigidae</taxon>
        <taxon>Streblomastix</taxon>
    </lineage>
</organism>
<dbReference type="AlphaFoldDB" id="A0A5J4U132"/>
<gene>
    <name evidence="1" type="ORF">EZS28_040603</name>
</gene>
<proteinExistence type="predicted"/>
<reference evidence="1 2" key="1">
    <citation type="submission" date="2019-03" db="EMBL/GenBank/DDBJ databases">
        <title>Single cell metagenomics reveals metabolic interactions within the superorganism composed of flagellate Streblomastix strix and complex community of Bacteroidetes bacteria on its surface.</title>
        <authorList>
            <person name="Treitli S.C."/>
            <person name="Kolisko M."/>
            <person name="Husnik F."/>
            <person name="Keeling P."/>
            <person name="Hampl V."/>
        </authorList>
    </citation>
    <scope>NUCLEOTIDE SEQUENCE [LARGE SCALE GENOMIC DNA]</scope>
    <source>
        <strain evidence="1">ST1C</strain>
    </source>
</reference>
<name>A0A5J4U132_9EUKA</name>
<evidence type="ECO:0000313" key="2">
    <source>
        <dbReference type="Proteomes" id="UP000324800"/>
    </source>
</evidence>
<comment type="caution">
    <text evidence="1">The sequence shown here is derived from an EMBL/GenBank/DDBJ whole genome shotgun (WGS) entry which is preliminary data.</text>
</comment>
<protein>
    <submittedName>
        <fullName evidence="1">Uncharacterized protein</fullName>
    </submittedName>
</protein>